<evidence type="ECO:0000313" key="2">
    <source>
        <dbReference type="EMBL" id="PWB86625.1"/>
    </source>
</evidence>
<dbReference type="InterPro" id="IPR011033">
    <property type="entry name" value="PRC_barrel-like_sf"/>
</dbReference>
<evidence type="ECO:0000259" key="1">
    <source>
        <dbReference type="Pfam" id="PF05239"/>
    </source>
</evidence>
<accession>A0A2U1S8M8</accession>
<organism evidence="2 3">
    <name type="scientific">Methanobrevibacter woesei</name>
    <dbReference type="NCBI Taxonomy" id="190976"/>
    <lineage>
        <taxon>Archaea</taxon>
        <taxon>Methanobacteriati</taxon>
        <taxon>Methanobacteriota</taxon>
        <taxon>Methanomada group</taxon>
        <taxon>Methanobacteria</taxon>
        <taxon>Methanobacteriales</taxon>
        <taxon>Methanobacteriaceae</taxon>
        <taxon>Methanobrevibacter</taxon>
    </lineage>
</organism>
<evidence type="ECO:0000313" key="3">
    <source>
        <dbReference type="Proteomes" id="UP000245577"/>
    </source>
</evidence>
<name>A0A2U1S8M8_9EURY</name>
<proteinExistence type="predicted"/>
<reference evidence="2 3" key="1">
    <citation type="submission" date="2017-03" db="EMBL/GenBank/DDBJ databases">
        <title>Genome sequence of Methanobrevibacter wosei.</title>
        <authorList>
            <person name="Poehlein A."/>
            <person name="Seedorf H."/>
            <person name="Daniel R."/>
        </authorList>
    </citation>
    <scope>NUCLEOTIDE SEQUENCE [LARGE SCALE GENOMIC DNA]</scope>
    <source>
        <strain evidence="2 3">DSM 11979</strain>
    </source>
</reference>
<dbReference type="AlphaFoldDB" id="A0A2U1S8M8"/>
<keyword evidence="3" id="KW-1185">Reference proteome</keyword>
<dbReference type="RefSeq" id="WP_116669163.1">
    <property type="nucleotide sequence ID" value="NZ_CALIUN010000007.1"/>
</dbReference>
<gene>
    <name evidence="2" type="ORF">MBBWO_03360</name>
</gene>
<sequence length="77" mass="8490">MRIKEFLGAAVLDKNAVEVGEINDLEFDPEEGAFDKIVISLKSGIFSKETVEVSYENIAAIGDYVLLDIELPKKADD</sequence>
<dbReference type="Gene3D" id="2.30.30.240">
    <property type="entry name" value="PRC-barrel domain"/>
    <property type="match status" value="1"/>
</dbReference>
<protein>
    <submittedName>
        <fullName evidence="2">PRC-barrel domain protein</fullName>
    </submittedName>
</protein>
<feature type="domain" description="PRC-barrel" evidence="1">
    <location>
        <begin position="1"/>
        <end position="69"/>
    </location>
</feature>
<dbReference type="EMBL" id="MZGU01000003">
    <property type="protein sequence ID" value="PWB86625.1"/>
    <property type="molecule type" value="Genomic_DNA"/>
</dbReference>
<dbReference type="OrthoDB" id="77776at2157"/>
<dbReference type="Pfam" id="PF05239">
    <property type="entry name" value="PRC"/>
    <property type="match status" value="1"/>
</dbReference>
<dbReference type="SUPFAM" id="SSF50346">
    <property type="entry name" value="PRC-barrel domain"/>
    <property type="match status" value="1"/>
</dbReference>
<comment type="caution">
    <text evidence="2">The sequence shown here is derived from an EMBL/GenBank/DDBJ whole genome shotgun (WGS) entry which is preliminary data.</text>
</comment>
<dbReference type="InterPro" id="IPR027275">
    <property type="entry name" value="PRC-brl_dom"/>
</dbReference>
<dbReference type="Proteomes" id="UP000245577">
    <property type="component" value="Unassembled WGS sequence"/>
</dbReference>